<keyword evidence="4" id="KW-1185">Reference proteome</keyword>
<gene>
    <name evidence="3" type="ORF">PMAYCL1PPCAC_24856</name>
</gene>
<reference evidence="4" key="1">
    <citation type="submission" date="2022-10" db="EMBL/GenBank/DDBJ databases">
        <title>Genome assembly of Pristionchus species.</title>
        <authorList>
            <person name="Yoshida K."/>
            <person name="Sommer R.J."/>
        </authorList>
    </citation>
    <scope>NUCLEOTIDE SEQUENCE [LARGE SCALE GENOMIC DNA]</scope>
    <source>
        <strain evidence="4">RS5460</strain>
    </source>
</reference>
<feature type="domain" description="MATH" evidence="2">
    <location>
        <begin position="1"/>
        <end position="25"/>
    </location>
</feature>
<sequence length="108" mass="12893">LNWKDVIDETKGFIKDDKITVEIRFWIKNMRGIRMDSHFDFTDPNEPIYDVALVIEGEKIYASKQILALHSPVFKAMFYGEFVEKDKKEIELKDVDRNEFIELLNMIY</sequence>
<organism evidence="3 4">
    <name type="scientific">Pristionchus mayeri</name>
    <dbReference type="NCBI Taxonomy" id="1317129"/>
    <lineage>
        <taxon>Eukaryota</taxon>
        <taxon>Metazoa</taxon>
        <taxon>Ecdysozoa</taxon>
        <taxon>Nematoda</taxon>
        <taxon>Chromadorea</taxon>
        <taxon>Rhabditida</taxon>
        <taxon>Rhabditina</taxon>
        <taxon>Diplogasteromorpha</taxon>
        <taxon>Diplogasteroidea</taxon>
        <taxon>Neodiplogasteridae</taxon>
        <taxon>Pristionchus</taxon>
    </lineage>
</organism>
<dbReference type="AlphaFoldDB" id="A0AAN5I926"/>
<dbReference type="SUPFAM" id="SSF54695">
    <property type="entry name" value="POZ domain"/>
    <property type="match status" value="1"/>
</dbReference>
<dbReference type="PROSITE" id="PS50097">
    <property type="entry name" value="BTB"/>
    <property type="match status" value="1"/>
</dbReference>
<dbReference type="InterPro" id="IPR011333">
    <property type="entry name" value="SKP1/BTB/POZ_sf"/>
</dbReference>
<dbReference type="PROSITE" id="PS50144">
    <property type="entry name" value="MATH"/>
    <property type="match status" value="1"/>
</dbReference>
<evidence type="ECO:0008006" key="5">
    <source>
        <dbReference type="Google" id="ProtNLM"/>
    </source>
</evidence>
<dbReference type="EMBL" id="BTRK01000005">
    <property type="protein sequence ID" value="GMR54661.1"/>
    <property type="molecule type" value="Genomic_DNA"/>
</dbReference>
<comment type="caution">
    <text evidence="3">The sequence shown here is derived from an EMBL/GenBank/DDBJ whole genome shotgun (WGS) entry which is preliminary data.</text>
</comment>
<evidence type="ECO:0000259" key="1">
    <source>
        <dbReference type="PROSITE" id="PS50097"/>
    </source>
</evidence>
<dbReference type="PANTHER" id="PTHR47022:SF1">
    <property type="entry name" value="BTB AND MATH DOMAIN-CONTAINING PROTEIN 36-RELATED"/>
    <property type="match status" value="1"/>
</dbReference>
<dbReference type="InterPro" id="IPR000210">
    <property type="entry name" value="BTB/POZ_dom"/>
</dbReference>
<dbReference type="CDD" id="cd18186">
    <property type="entry name" value="BTB_POZ_ZBTB_KLHL-like"/>
    <property type="match status" value="1"/>
</dbReference>
<feature type="non-terminal residue" evidence="3">
    <location>
        <position position="1"/>
    </location>
</feature>
<accession>A0AAN5I926</accession>
<dbReference type="PANTHER" id="PTHR47022">
    <property type="entry name" value="BTB AND MATH DOMAIN-CONTAINING PROTEIN 36-RELATED"/>
    <property type="match status" value="1"/>
</dbReference>
<dbReference type="Pfam" id="PF00651">
    <property type="entry name" value="BTB"/>
    <property type="match status" value="1"/>
</dbReference>
<dbReference type="InterPro" id="IPR002083">
    <property type="entry name" value="MATH/TRAF_dom"/>
</dbReference>
<feature type="non-terminal residue" evidence="3">
    <location>
        <position position="108"/>
    </location>
</feature>
<dbReference type="Proteomes" id="UP001328107">
    <property type="component" value="Unassembled WGS sequence"/>
</dbReference>
<feature type="domain" description="BTB" evidence="1">
    <location>
        <begin position="49"/>
        <end position="108"/>
    </location>
</feature>
<name>A0AAN5I926_9BILA</name>
<proteinExistence type="predicted"/>
<dbReference type="Gene3D" id="3.30.710.10">
    <property type="entry name" value="Potassium Channel Kv1.1, Chain A"/>
    <property type="match status" value="1"/>
</dbReference>
<evidence type="ECO:0000259" key="2">
    <source>
        <dbReference type="PROSITE" id="PS50144"/>
    </source>
</evidence>
<evidence type="ECO:0000313" key="4">
    <source>
        <dbReference type="Proteomes" id="UP001328107"/>
    </source>
</evidence>
<evidence type="ECO:0000313" key="3">
    <source>
        <dbReference type="EMBL" id="GMR54661.1"/>
    </source>
</evidence>
<protein>
    <recommendedName>
        <fullName evidence="5">BTB domain-containing protein</fullName>
    </recommendedName>
</protein>